<gene>
    <name evidence="7" type="ORF">GCM10017083_01000</name>
</gene>
<dbReference type="PANTHER" id="PTHR44591">
    <property type="entry name" value="STRESS RESPONSE REGULATOR PROTEIN 1"/>
    <property type="match status" value="1"/>
</dbReference>
<dbReference type="InterPro" id="IPR001789">
    <property type="entry name" value="Sig_transdc_resp-reg_receiver"/>
</dbReference>
<accession>A0A918XMA4</accession>
<dbReference type="Proteomes" id="UP000630353">
    <property type="component" value="Unassembled WGS sequence"/>
</dbReference>
<dbReference type="InterPro" id="IPR036641">
    <property type="entry name" value="HPT_dom_sf"/>
</dbReference>
<dbReference type="GO" id="GO:0004672">
    <property type="term" value="F:protein kinase activity"/>
    <property type="evidence" value="ECO:0007669"/>
    <property type="project" value="UniProtKB-ARBA"/>
</dbReference>
<sequence length="258" mass="27417">MAIADDIVARLTGEFLDDAGDRLARAQLALNGLANAPKDPRPLLLDLAREIHNLKGAGKTFGFPTISLVADRFEEYLGASADAKPLPVAELQRFADALVDIVEGGRNPDPDRTAAILRGLPAFFEFDPDTVVGRPGRALVVTRARTLGHMLARELANCGYRAQTSSDPFEALRFAVAEKPDVVLSSAVLDGMAGIDLLRALRTVRPTARLPVAVVTSFDAGHPELAGLPEDVPVVRLGKTLSDDLARVLTEAGEQPGG</sequence>
<dbReference type="InterPro" id="IPR011006">
    <property type="entry name" value="CheY-like_superfamily"/>
</dbReference>
<dbReference type="SUPFAM" id="SSF52172">
    <property type="entry name" value="CheY-like"/>
    <property type="match status" value="1"/>
</dbReference>
<dbReference type="RefSeq" id="WP_189986947.1">
    <property type="nucleotide sequence ID" value="NZ_BMZS01000001.1"/>
</dbReference>
<dbReference type="GO" id="GO:0000160">
    <property type="term" value="P:phosphorelay signal transduction system"/>
    <property type="evidence" value="ECO:0007669"/>
    <property type="project" value="UniProtKB-KW"/>
</dbReference>
<keyword evidence="1 3" id="KW-0597">Phosphoprotein</keyword>
<dbReference type="PANTHER" id="PTHR44591:SF3">
    <property type="entry name" value="RESPONSE REGULATORY DOMAIN-CONTAINING PROTEIN"/>
    <property type="match status" value="1"/>
</dbReference>
<evidence type="ECO:0000256" key="3">
    <source>
        <dbReference type="PROSITE-ProRule" id="PRU00110"/>
    </source>
</evidence>
<feature type="domain" description="Response regulatory" evidence="5">
    <location>
        <begin position="137"/>
        <end position="258"/>
    </location>
</feature>
<organism evidence="7 8">
    <name type="scientific">Thalassobaculum fulvum</name>
    <dbReference type="NCBI Taxonomy" id="1633335"/>
    <lineage>
        <taxon>Bacteria</taxon>
        <taxon>Pseudomonadati</taxon>
        <taxon>Pseudomonadota</taxon>
        <taxon>Alphaproteobacteria</taxon>
        <taxon>Rhodospirillales</taxon>
        <taxon>Thalassobaculaceae</taxon>
        <taxon>Thalassobaculum</taxon>
    </lineage>
</organism>
<keyword evidence="2" id="KW-0902">Two-component regulatory system</keyword>
<proteinExistence type="predicted"/>
<dbReference type="PROSITE" id="PS50894">
    <property type="entry name" value="HPT"/>
    <property type="match status" value="1"/>
</dbReference>
<evidence type="ECO:0000256" key="1">
    <source>
        <dbReference type="ARBA" id="ARBA00022553"/>
    </source>
</evidence>
<comment type="caution">
    <text evidence="4">Lacks conserved residue(s) required for the propagation of feature annotation.</text>
</comment>
<evidence type="ECO:0000256" key="2">
    <source>
        <dbReference type="ARBA" id="ARBA00023012"/>
    </source>
</evidence>
<evidence type="ECO:0000313" key="7">
    <source>
        <dbReference type="EMBL" id="GHD39295.1"/>
    </source>
</evidence>
<comment type="caution">
    <text evidence="7">The sequence shown here is derived from an EMBL/GenBank/DDBJ whole genome shotgun (WGS) entry which is preliminary data.</text>
</comment>
<dbReference type="EMBL" id="BMZS01000001">
    <property type="protein sequence ID" value="GHD39295.1"/>
    <property type="molecule type" value="Genomic_DNA"/>
</dbReference>
<dbReference type="Pfam" id="PF01627">
    <property type="entry name" value="Hpt"/>
    <property type="match status" value="1"/>
</dbReference>
<dbReference type="Gene3D" id="3.40.50.2300">
    <property type="match status" value="1"/>
</dbReference>
<reference evidence="7" key="2">
    <citation type="submission" date="2020-09" db="EMBL/GenBank/DDBJ databases">
        <authorList>
            <person name="Sun Q."/>
            <person name="Kim S."/>
        </authorList>
    </citation>
    <scope>NUCLEOTIDE SEQUENCE</scope>
    <source>
        <strain evidence="7">KCTC 42651</strain>
    </source>
</reference>
<reference evidence="7" key="1">
    <citation type="journal article" date="2014" name="Int. J. Syst. Evol. Microbiol.">
        <title>Complete genome sequence of Corynebacterium casei LMG S-19264T (=DSM 44701T), isolated from a smear-ripened cheese.</title>
        <authorList>
            <consortium name="US DOE Joint Genome Institute (JGI-PGF)"/>
            <person name="Walter F."/>
            <person name="Albersmeier A."/>
            <person name="Kalinowski J."/>
            <person name="Ruckert C."/>
        </authorList>
    </citation>
    <scope>NUCLEOTIDE SEQUENCE</scope>
    <source>
        <strain evidence="7">KCTC 42651</strain>
    </source>
</reference>
<dbReference type="Gene3D" id="1.20.120.160">
    <property type="entry name" value="HPT domain"/>
    <property type="match status" value="1"/>
</dbReference>
<evidence type="ECO:0000259" key="5">
    <source>
        <dbReference type="PROSITE" id="PS50110"/>
    </source>
</evidence>
<dbReference type="PROSITE" id="PS50110">
    <property type="entry name" value="RESPONSE_REGULATORY"/>
    <property type="match status" value="1"/>
</dbReference>
<feature type="domain" description="HPt" evidence="6">
    <location>
        <begin position="4"/>
        <end position="116"/>
    </location>
</feature>
<name>A0A918XMA4_9PROT</name>
<dbReference type="InterPro" id="IPR050595">
    <property type="entry name" value="Bact_response_regulator"/>
</dbReference>
<dbReference type="SUPFAM" id="SSF47226">
    <property type="entry name" value="Histidine-containing phosphotransfer domain, HPT domain"/>
    <property type="match status" value="1"/>
</dbReference>
<keyword evidence="8" id="KW-1185">Reference proteome</keyword>
<evidence type="ECO:0000259" key="6">
    <source>
        <dbReference type="PROSITE" id="PS50894"/>
    </source>
</evidence>
<evidence type="ECO:0000313" key="8">
    <source>
        <dbReference type="Proteomes" id="UP000630353"/>
    </source>
</evidence>
<dbReference type="AlphaFoldDB" id="A0A918XMA4"/>
<feature type="modified residue" description="Phosphohistidine" evidence="3">
    <location>
        <position position="52"/>
    </location>
</feature>
<evidence type="ECO:0000256" key="4">
    <source>
        <dbReference type="PROSITE-ProRule" id="PRU00169"/>
    </source>
</evidence>
<protein>
    <submittedName>
        <fullName evidence="7">Response regulator</fullName>
    </submittedName>
</protein>
<dbReference type="InterPro" id="IPR008207">
    <property type="entry name" value="Sig_transdc_His_kin_Hpt_dom"/>
</dbReference>
<dbReference type="CDD" id="cd00156">
    <property type="entry name" value="REC"/>
    <property type="match status" value="1"/>
</dbReference>